<keyword evidence="5" id="KW-1185">Reference proteome</keyword>
<evidence type="ECO:0000256" key="2">
    <source>
        <dbReference type="ARBA" id="ARBA00022598"/>
    </source>
</evidence>
<dbReference type="RefSeq" id="WP_196203741.1">
    <property type="nucleotide sequence ID" value="NZ_JADPUN010000224.1"/>
</dbReference>
<evidence type="ECO:0000259" key="3">
    <source>
        <dbReference type="Pfam" id="PF00501"/>
    </source>
</evidence>
<dbReference type="Gene3D" id="3.40.50.12780">
    <property type="entry name" value="N-terminal domain of ligase-like"/>
    <property type="match status" value="1"/>
</dbReference>
<protein>
    <submittedName>
        <fullName evidence="4">AMP-binding protein</fullName>
    </submittedName>
</protein>
<dbReference type="InterPro" id="IPR042099">
    <property type="entry name" value="ANL_N_sf"/>
</dbReference>
<dbReference type="Gene3D" id="3.30.300.30">
    <property type="match status" value="1"/>
</dbReference>
<organism evidence="4 5">
    <name type="scientific">Plantactinospora alkalitolerans</name>
    <dbReference type="NCBI Taxonomy" id="2789879"/>
    <lineage>
        <taxon>Bacteria</taxon>
        <taxon>Bacillati</taxon>
        <taxon>Actinomycetota</taxon>
        <taxon>Actinomycetes</taxon>
        <taxon>Micromonosporales</taxon>
        <taxon>Micromonosporaceae</taxon>
        <taxon>Plantactinospora</taxon>
    </lineage>
</organism>
<keyword evidence="2" id="KW-0436">Ligase</keyword>
<dbReference type="CDD" id="cd04433">
    <property type="entry name" value="AFD_class_I"/>
    <property type="match status" value="1"/>
</dbReference>
<accession>A0ABS0H185</accession>
<comment type="caution">
    <text evidence="4">The sequence shown here is derived from an EMBL/GenBank/DDBJ whole genome shotgun (WGS) entry which is preliminary data.</text>
</comment>
<dbReference type="Pfam" id="PF00501">
    <property type="entry name" value="AMP-binding"/>
    <property type="match status" value="1"/>
</dbReference>
<dbReference type="InterPro" id="IPR000873">
    <property type="entry name" value="AMP-dep_synth/lig_dom"/>
</dbReference>
<dbReference type="PANTHER" id="PTHR43201:SF5">
    <property type="entry name" value="MEDIUM-CHAIN ACYL-COA LIGASE ACSF2, MITOCHONDRIAL"/>
    <property type="match status" value="1"/>
</dbReference>
<proteinExistence type="inferred from homology"/>
<comment type="similarity">
    <text evidence="1">Belongs to the ATP-dependent AMP-binding enzyme family.</text>
</comment>
<reference evidence="4 5" key="1">
    <citation type="submission" date="2020-11" db="EMBL/GenBank/DDBJ databases">
        <title>A novel isolate from a Black sea contaminated sediment with potential to produce alkanes: Plantactinospora alkalitolerans sp. nov.</title>
        <authorList>
            <person name="Carro L."/>
            <person name="Veyisoglu A."/>
            <person name="Guven K."/>
            <person name="Schumann P."/>
            <person name="Klenk H.-P."/>
            <person name="Sahin N."/>
        </authorList>
    </citation>
    <scope>NUCLEOTIDE SEQUENCE [LARGE SCALE GENOMIC DNA]</scope>
    <source>
        <strain evidence="4 5">S1510</strain>
    </source>
</reference>
<evidence type="ECO:0000313" key="5">
    <source>
        <dbReference type="Proteomes" id="UP000638560"/>
    </source>
</evidence>
<name>A0ABS0H185_9ACTN</name>
<dbReference type="Proteomes" id="UP000638560">
    <property type="component" value="Unassembled WGS sequence"/>
</dbReference>
<feature type="domain" description="AMP-dependent synthetase/ligase" evidence="3">
    <location>
        <begin position="12"/>
        <end position="331"/>
    </location>
</feature>
<gene>
    <name evidence="4" type="ORF">I0C86_25115</name>
</gene>
<evidence type="ECO:0000256" key="1">
    <source>
        <dbReference type="ARBA" id="ARBA00006432"/>
    </source>
</evidence>
<dbReference type="EMBL" id="JADPUN010000224">
    <property type="protein sequence ID" value="MBF9132205.1"/>
    <property type="molecule type" value="Genomic_DNA"/>
</dbReference>
<dbReference type="InterPro" id="IPR045851">
    <property type="entry name" value="AMP-bd_C_sf"/>
</dbReference>
<evidence type="ECO:0000313" key="4">
    <source>
        <dbReference type="EMBL" id="MBF9132205.1"/>
    </source>
</evidence>
<dbReference type="SUPFAM" id="SSF56801">
    <property type="entry name" value="Acetyl-CoA synthetase-like"/>
    <property type="match status" value="1"/>
</dbReference>
<dbReference type="PANTHER" id="PTHR43201">
    <property type="entry name" value="ACYL-COA SYNTHETASE"/>
    <property type="match status" value="1"/>
</dbReference>
<sequence length="456" mass="48923">MARPYAWSPWHTADADHARVAVVRGDRSQTFGELVDLADRYGPAISDLGVPDGAVVSTSLPVGPEFFALALATLRYGFGFFPVEPWHISNDGGRGLLGQVDTRLHVADGTDGDIGIAVPQVGTSELNGRRGDDPPPRSGGYLVLATSGTTGAPTAVRRARPWYPYRGVAVLDRYAAGMRHGPHVMTNLTAHLGTLGPALYALQAGSAVVAQDSWSVNGFAGLVDRYAADSTFLSPDRLVELVDRRVAPARSLKVVLHGGASCPPDIKRSAIDLFGPVLHEFYGTSAGIVSEISTSDWLRRPGSVGRPLPGVKVQITAGDQQARAGEPGEVQVWPRRVDRLDRTPGLVRTGDLGYLSEDGYLFILGRLDDRYRELNARVEAAVRELPTVTDVVATAHRHRTDTLVVRIECTASGTSALRQEVQAVVEALGSHHVELEIRPSGTFVRTASGKLRRTDG</sequence>